<reference evidence="4 5" key="1">
    <citation type="submission" date="2017-05" db="EMBL/GenBank/DDBJ databases">
        <authorList>
            <person name="Varghese N."/>
            <person name="Submissions S."/>
        </authorList>
    </citation>
    <scope>NUCLEOTIDE SEQUENCE [LARGE SCALE GENOMIC DNA]</scope>
    <source>
        <strain evidence="4 5">DSM 25457</strain>
    </source>
</reference>
<evidence type="ECO:0000259" key="3">
    <source>
        <dbReference type="Pfam" id="PF03629"/>
    </source>
</evidence>
<dbReference type="Gene3D" id="3.40.50.1110">
    <property type="entry name" value="SGNH hydrolase"/>
    <property type="match status" value="1"/>
</dbReference>
<proteinExistence type="predicted"/>
<gene>
    <name evidence="4" type="ORF">SAMN06265222_102497</name>
</gene>
<evidence type="ECO:0000313" key="5">
    <source>
        <dbReference type="Proteomes" id="UP001158067"/>
    </source>
</evidence>
<dbReference type="InterPro" id="IPR005181">
    <property type="entry name" value="SASA"/>
</dbReference>
<name>A0ABY1PXQ9_9BACT</name>
<dbReference type="Pfam" id="PF03629">
    <property type="entry name" value="SASA"/>
    <property type="match status" value="1"/>
</dbReference>
<dbReference type="EMBL" id="FXUG01000002">
    <property type="protein sequence ID" value="SMP49054.1"/>
    <property type="molecule type" value="Genomic_DNA"/>
</dbReference>
<evidence type="ECO:0000313" key="4">
    <source>
        <dbReference type="EMBL" id="SMP49054.1"/>
    </source>
</evidence>
<evidence type="ECO:0000256" key="2">
    <source>
        <dbReference type="SAM" id="SignalP"/>
    </source>
</evidence>
<dbReference type="RefSeq" id="WP_283431798.1">
    <property type="nucleotide sequence ID" value="NZ_FXUG01000002.1"/>
</dbReference>
<feature type="chain" id="PRO_5045699405" evidence="2">
    <location>
        <begin position="23"/>
        <end position="548"/>
    </location>
</feature>
<dbReference type="InterPro" id="IPR036514">
    <property type="entry name" value="SGNH_hydro_sf"/>
</dbReference>
<dbReference type="SUPFAM" id="SSF52266">
    <property type="entry name" value="SGNH hydrolase"/>
    <property type="match status" value="1"/>
</dbReference>
<dbReference type="InterPro" id="IPR039329">
    <property type="entry name" value="SIAE"/>
</dbReference>
<keyword evidence="1" id="KW-0378">Hydrolase</keyword>
<feature type="signal peptide" evidence="2">
    <location>
        <begin position="1"/>
        <end position="22"/>
    </location>
</feature>
<evidence type="ECO:0000256" key="1">
    <source>
        <dbReference type="ARBA" id="ARBA00022801"/>
    </source>
</evidence>
<dbReference type="Proteomes" id="UP001158067">
    <property type="component" value="Unassembled WGS sequence"/>
</dbReference>
<keyword evidence="5" id="KW-1185">Reference proteome</keyword>
<feature type="domain" description="Sialate O-acetylesterase" evidence="3">
    <location>
        <begin position="312"/>
        <end position="401"/>
    </location>
</feature>
<sequence>MKCFLALCVLVFSISISTSAAAVELDLPAVFSDHMVLQREMDVPVWGKADADATVEVSFAGQIVKTQSDEAGNWRLKLSPMEASAESRVLAIKVTQGDDQIEHTIQDVLVGEVWLSGGQSNMYRPFRMLVGDANQKDHQPIVEYLRNEAATANDPLLRQFRSGPDMNVDDPQFKGRGSWSKAVAGDVNEFSGTAYFFARELRRELDVPVAFLSCNLGGTLIEAWMPRGAFETSSTSQEYYRSQIAQHQDAVRLWDENQSRADYKNALEVWKKRKAEGKKVGREPRRPVAPAKDKSLPCTLYNGIIHPVATYGIRGFLWYQGESNSNHFPQEYGNRMVALITSWRKAWGQDDLFFLWCQLASYKPVNDQPVGDEVGQALVKDGQRYALKLPNTGMAVLNDVGDATDVHPKNKIDAGKRLSLWALNKAYGKKDIVFSGPLFRDSRIESDKVVITFDHAHGGLMTGKKYLMDPVVETNEPLEQFQICGDDNQWVWAKAKITGPDSVTVWHPQIKQPTEVRYAWAANADHANLYNKAGLPASMFKTNARQAK</sequence>
<accession>A0ABY1PXQ9</accession>
<keyword evidence="2" id="KW-0732">Signal</keyword>
<organism evidence="4 5">
    <name type="scientific">Neorhodopirellula lusitana</name>
    <dbReference type="NCBI Taxonomy" id="445327"/>
    <lineage>
        <taxon>Bacteria</taxon>
        <taxon>Pseudomonadati</taxon>
        <taxon>Planctomycetota</taxon>
        <taxon>Planctomycetia</taxon>
        <taxon>Pirellulales</taxon>
        <taxon>Pirellulaceae</taxon>
        <taxon>Neorhodopirellula</taxon>
    </lineage>
</organism>
<dbReference type="PANTHER" id="PTHR22901">
    <property type="entry name" value="SIALATE O-ACETYLESTERASE"/>
    <property type="match status" value="1"/>
</dbReference>
<comment type="caution">
    <text evidence="4">The sequence shown here is derived from an EMBL/GenBank/DDBJ whole genome shotgun (WGS) entry which is preliminary data.</text>
</comment>
<protein>
    <submittedName>
        <fullName evidence="4">Sialate O-acetylesterase</fullName>
    </submittedName>
</protein>
<dbReference type="PANTHER" id="PTHR22901:SF0">
    <property type="entry name" value="SIALATE O-ACETYLESTERASE"/>
    <property type="match status" value="1"/>
</dbReference>